<name>A0A077HGJ5_9CORY</name>
<dbReference type="Proteomes" id="UP000028939">
    <property type="component" value="Chromosome"/>
</dbReference>
<accession>A0A077HGJ5</accession>
<dbReference type="InterPro" id="IPR041698">
    <property type="entry name" value="Methyltransf_25"/>
</dbReference>
<evidence type="ECO:0000259" key="3">
    <source>
        <dbReference type="Pfam" id="PF13649"/>
    </source>
</evidence>
<keyword evidence="2 4" id="KW-0808">Transferase</keyword>
<dbReference type="PANTHER" id="PTHR43861:SF1">
    <property type="entry name" value="TRANS-ACONITATE 2-METHYLTRANSFERASE"/>
    <property type="match status" value="1"/>
</dbReference>
<dbReference type="GO" id="GO:0008168">
    <property type="term" value="F:methyltransferase activity"/>
    <property type="evidence" value="ECO:0007669"/>
    <property type="project" value="UniProtKB-KW"/>
</dbReference>
<keyword evidence="5" id="KW-1185">Reference proteome</keyword>
<dbReference type="PANTHER" id="PTHR43861">
    <property type="entry name" value="TRANS-ACONITATE 2-METHYLTRANSFERASE-RELATED"/>
    <property type="match status" value="1"/>
</dbReference>
<reference evidence="4 5" key="1">
    <citation type="submission" date="2014-08" db="EMBL/GenBank/DDBJ databases">
        <title>Complete genome sequence of Corynebacterium ureicelerivorans DSM 45051, a lipophilic and urea-splitting isolate from a blood culture of a septicaemia patient.</title>
        <authorList>
            <person name="Tippelt A."/>
            <person name="Albersmeier A."/>
            <person name="Brinkrolf K."/>
            <person name="Ruckert C."/>
            <person name="Tauch A."/>
        </authorList>
    </citation>
    <scope>NUCLEOTIDE SEQUENCE [LARGE SCALE GENOMIC DNA]</scope>
    <source>
        <strain evidence="4 5">IMMIB RIV-2301</strain>
    </source>
</reference>
<feature type="domain" description="Methyltransferase" evidence="3">
    <location>
        <begin position="70"/>
        <end position="163"/>
    </location>
</feature>
<dbReference type="GO" id="GO:0032259">
    <property type="term" value="P:methylation"/>
    <property type="evidence" value="ECO:0007669"/>
    <property type="project" value="UniProtKB-KW"/>
</dbReference>
<sequence length="286" mass="31631">MSDEQTNAPQSETASWFADNQANWDSRAHAHMFGNYGGKDELIADKTAISSVLAVDIDRFGDLTGKSVCHLQCHVGTDTIGFARRGASRVVGVDLSAESINYARDFAAQADADVEFIQSNVYDAREAVDGEFDLVYTSAGVLCWLPQVRGWAEVVAKLLAPGGTFFIRDDHPMFMTIGEDISQGLRIEQPYFEMPDPLTWEDEDSYVITPGAPKLTSPRNHQWNHSLGEIVTALIDAGLTITALEETPYSAWCPWPELMVEDSRGFILRDNPERLPLQFAITATKP</sequence>
<protein>
    <submittedName>
        <fullName evidence="4">Methyltransferase</fullName>
    </submittedName>
</protein>
<organism evidence="4 5">
    <name type="scientific">Corynebacterium ureicelerivorans</name>
    <dbReference type="NCBI Taxonomy" id="401472"/>
    <lineage>
        <taxon>Bacteria</taxon>
        <taxon>Bacillati</taxon>
        <taxon>Actinomycetota</taxon>
        <taxon>Actinomycetes</taxon>
        <taxon>Mycobacteriales</taxon>
        <taxon>Corynebacteriaceae</taxon>
        <taxon>Corynebacterium</taxon>
    </lineage>
</organism>
<dbReference type="InterPro" id="IPR029063">
    <property type="entry name" value="SAM-dependent_MTases_sf"/>
</dbReference>
<dbReference type="CDD" id="cd02440">
    <property type="entry name" value="AdoMet_MTases"/>
    <property type="match status" value="1"/>
</dbReference>
<dbReference type="EMBL" id="CP009215">
    <property type="protein sequence ID" value="AIL96123.1"/>
    <property type="molecule type" value="Genomic_DNA"/>
</dbReference>
<dbReference type="KEGG" id="cuv:CUREI_01255"/>
<proteinExistence type="predicted"/>
<dbReference type="RefSeq" id="WP_038609491.1">
    <property type="nucleotide sequence ID" value="NZ_CP009215.1"/>
</dbReference>
<dbReference type="OrthoDB" id="8385759at2"/>
<dbReference type="HOGENOM" id="CLU_065741_0_0_11"/>
<dbReference type="SUPFAM" id="SSF53335">
    <property type="entry name" value="S-adenosyl-L-methionine-dependent methyltransferases"/>
    <property type="match status" value="1"/>
</dbReference>
<evidence type="ECO:0000256" key="1">
    <source>
        <dbReference type="ARBA" id="ARBA00022603"/>
    </source>
</evidence>
<dbReference type="Pfam" id="PF13649">
    <property type="entry name" value="Methyltransf_25"/>
    <property type="match status" value="1"/>
</dbReference>
<evidence type="ECO:0000256" key="2">
    <source>
        <dbReference type="ARBA" id="ARBA00022679"/>
    </source>
</evidence>
<dbReference type="Gene3D" id="3.40.50.150">
    <property type="entry name" value="Vaccinia Virus protein VP39"/>
    <property type="match status" value="1"/>
</dbReference>
<dbReference type="STRING" id="401472.CUREI_01255"/>
<dbReference type="AlphaFoldDB" id="A0A077HGJ5"/>
<keyword evidence="1 4" id="KW-0489">Methyltransferase</keyword>
<evidence type="ECO:0000313" key="4">
    <source>
        <dbReference type="EMBL" id="AIL96123.1"/>
    </source>
</evidence>
<gene>
    <name evidence="4" type="ORF">CUREI_01255</name>
</gene>
<evidence type="ECO:0000313" key="5">
    <source>
        <dbReference type="Proteomes" id="UP000028939"/>
    </source>
</evidence>